<gene>
    <name evidence="2" type="ORF">PCA31118_01155</name>
</gene>
<dbReference type="InterPro" id="IPR012337">
    <property type="entry name" value="RNaseH-like_sf"/>
</dbReference>
<dbReference type="PROSITE" id="PS50994">
    <property type="entry name" value="INTEGRASE"/>
    <property type="match status" value="1"/>
</dbReference>
<accession>A0A5E4ZPR6</accession>
<evidence type="ECO:0000313" key="2">
    <source>
        <dbReference type="EMBL" id="VVE63214.1"/>
    </source>
</evidence>
<reference evidence="2 3" key="1">
    <citation type="submission" date="2019-08" db="EMBL/GenBank/DDBJ databases">
        <authorList>
            <person name="Peeters C."/>
        </authorList>
    </citation>
    <scope>NUCLEOTIDE SEQUENCE [LARGE SCALE GENOMIC DNA]</scope>
    <source>
        <strain evidence="2 3">LMG 31118</strain>
    </source>
</reference>
<feature type="domain" description="Integrase catalytic" evidence="1">
    <location>
        <begin position="260"/>
        <end position="455"/>
    </location>
</feature>
<dbReference type="Gene3D" id="3.30.420.10">
    <property type="entry name" value="Ribonuclease H-like superfamily/Ribonuclease H"/>
    <property type="match status" value="1"/>
</dbReference>
<dbReference type="OrthoDB" id="5439087at2"/>
<protein>
    <submittedName>
        <fullName evidence="2">Integrase catalytic subunit</fullName>
    </submittedName>
</protein>
<organism evidence="2 3">
    <name type="scientific">Pandoraea captiosa</name>
    <dbReference type="NCBI Taxonomy" id="2508302"/>
    <lineage>
        <taxon>Bacteria</taxon>
        <taxon>Pseudomonadati</taxon>
        <taxon>Pseudomonadota</taxon>
        <taxon>Betaproteobacteria</taxon>
        <taxon>Burkholderiales</taxon>
        <taxon>Burkholderiaceae</taxon>
        <taxon>Pandoraea</taxon>
    </lineage>
</organism>
<evidence type="ECO:0000313" key="3">
    <source>
        <dbReference type="Proteomes" id="UP000414136"/>
    </source>
</evidence>
<name>A0A5E4ZPR6_9BURK</name>
<dbReference type="GO" id="GO:0003676">
    <property type="term" value="F:nucleic acid binding"/>
    <property type="evidence" value="ECO:0007669"/>
    <property type="project" value="InterPro"/>
</dbReference>
<dbReference type="AlphaFoldDB" id="A0A5E4ZPR6"/>
<dbReference type="Proteomes" id="UP000414136">
    <property type="component" value="Unassembled WGS sequence"/>
</dbReference>
<dbReference type="InterPro" id="IPR001584">
    <property type="entry name" value="Integrase_cat-core"/>
</dbReference>
<dbReference type="EMBL" id="CABPSQ010000002">
    <property type="protein sequence ID" value="VVE63214.1"/>
    <property type="molecule type" value="Genomic_DNA"/>
</dbReference>
<dbReference type="InterPro" id="IPR036397">
    <property type="entry name" value="RNaseH_sf"/>
</dbReference>
<dbReference type="RefSeq" id="WP_150623923.1">
    <property type="nucleotide sequence ID" value="NZ_CABPSQ010000002.1"/>
</dbReference>
<proteinExistence type="predicted"/>
<dbReference type="SUPFAM" id="SSF53098">
    <property type="entry name" value="Ribonuclease H-like"/>
    <property type="match status" value="1"/>
</dbReference>
<dbReference type="GO" id="GO:0015074">
    <property type="term" value="P:DNA integration"/>
    <property type="evidence" value="ECO:0007669"/>
    <property type="project" value="InterPro"/>
</dbReference>
<evidence type="ECO:0000259" key="1">
    <source>
        <dbReference type="PROSITE" id="PS50994"/>
    </source>
</evidence>
<keyword evidence="3" id="KW-1185">Reference proteome</keyword>
<sequence length="657" mass="74499">MIRFTYKRGLVFIEGQMRWTLERLLVTGKYQLISDAREIQNFFPDELNARWLKGELVIDETCLGTLANATYLATPRDLSTYTDNQQKVALRKQSYLRAVDPEKNRYNPVLWKKLIDAHAAETGDTKPPCPSSVQNWWRRYRTTKSVHALIPQKKGRAKPYHGDRYALFEEAVADVYLTLQKQPKSAVYERVLHHTNSLNASLPPDLHIRCPARSTVYRWLDGLRQDIVDGARLGAEVARAKYRIAVGGLKVSGILERIEIDHTPIDLIVIDAVTGLQMGRPWLSIATDKASRMIMGFYLSFNTPSAHSVLQCLRRAILPKTEWLARFPDIKGAWPAQGIPDLIAIDNGMDLHASGLQKACEEMGIQMLFCGARTPEHKGSIERFFRTMNQGLIHRLPGTTFSNVGERGDYPAENLAAITLTDLVHLITKWIVDIYLMRPHRGIGATPLAKWSELAGRRSIELPLYPKQLEVISGIPAKRTLFHYGIELEGQHYNSRQLQELRRQSGQNMVVDLKFYEHSINFIHVFDPMAKEYLEVPCVDPAYANNLPREIHRLIRERAKQQFGDNASSAQMLEVRAELEEIIEQAIKNKKMAVRKNAGGLLMHDSEAVLNNEDPLAKARKPVKELAPELPENLPAGLDDVLPTLSVFTRGAQHEAH</sequence>